<keyword evidence="1" id="KW-0812">Transmembrane</keyword>
<sequence>MNEGKAKDVLEHFVKHTERWNARRSNIVRTTNKKAAKVALVSVGFAVASYLYSIYAIRRNRYLDESFDQQPSYSPTKQ</sequence>
<reference evidence="3" key="2">
    <citation type="submission" date="2023-11" db="UniProtKB">
        <authorList>
            <consortium name="WormBaseParasite"/>
        </authorList>
    </citation>
    <scope>IDENTIFICATION</scope>
</reference>
<evidence type="ECO:0000313" key="2">
    <source>
        <dbReference type="Proteomes" id="UP000050795"/>
    </source>
</evidence>
<organism evidence="2 3">
    <name type="scientific">Trichobilharzia regenti</name>
    <name type="common">Nasal bird schistosome</name>
    <dbReference type="NCBI Taxonomy" id="157069"/>
    <lineage>
        <taxon>Eukaryota</taxon>
        <taxon>Metazoa</taxon>
        <taxon>Spiralia</taxon>
        <taxon>Lophotrochozoa</taxon>
        <taxon>Platyhelminthes</taxon>
        <taxon>Trematoda</taxon>
        <taxon>Digenea</taxon>
        <taxon>Strigeidida</taxon>
        <taxon>Schistosomatoidea</taxon>
        <taxon>Schistosomatidae</taxon>
        <taxon>Trichobilharzia</taxon>
    </lineage>
</organism>
<keyword evidence="2" id="KW-1185">Reference proteome</keyword>
<evidence type="ECO:0000256" key="1">
    <source>
        <dbReference type="SAM" id="Phobius"/>
    </source>
</evidence>
<feature type="transmembrane region" description="Helical" evidence="1">
    <location>
        <begin position="38"/>
        <end position="57"/>
    </location>
</feature>
<accession>A0AA85JBA6</accession>
<reference evidence="2" key="1">
    <citation type="submission" date="2022-06" db="EMBL/GenBank/DDBJ databases">
        <authorList>
            <person name="Berger JAMES D."/>
            <person name="Berger JAMES D."/>
        </authorList>
    </citation>
    <scope>NUCLEOTIDE SEQUENCE [LARGE SCALE GENOMIC DNA]</scope>
</reference>
<protein>
    <submittedName>
        <fullName evidence="3">Uncharacterized protein</fullName>
    </submittedName>
</protein>
<evidence type="ECO:0000313" key="3">
    <source>
        <dbReference type="WBParaSite" id="TREG1_20180.1"/>
    </source>
</evidence>
<dbReference type="WBParaSite" id="TREG1_20180.1">
    <property type="protein sequence ID" value="TREG1_20180.1"/>
    <property type="gene ID" value="TREG1_20180"/>
</dbReference>
<keyword evidence="1" id="KW-0472">Membrane</keyword>
<proteinExistence type="predicted"/>
<keyword evidence="1" id="KW-1133">Transmembrane helix</keyword>
<name>A0AA85JBA6_TRIRE</name>
<dbReference type="AlphaFoldDB" id="A0AA85JBA6"/>
<dbReference type="Proteomes" id="UP000050795">
    <property type="component" value="Unassembled WGS sequence"/>
</dbReference>